<dbReference type="InterPro" id="IPR037177">
    <property type="entry name" value="DLC_sf"/>
</dbReference>
<evidence type="ECO:0000256" key="8">
    <source>
        <dbReference type="ARBA" id="ARBA00055833"/>
    </source>
</evidence>
<dbReference type="OrthoDB" id="10033309at2759"/>
<reference evidence="10" key="1">
    <citation type="submission" date="2022-07" db="EMBL/GenBank/DDBJ databases">
        <title>Phylogenomic reconstructions and comparative analyses of Kickxellomycotina fungi.</title>
        <authorList>
            <person name="Reynolds N.K."/>
            <person name="Stajich J.E."/>
            <person name="Barry K."/>
            <person name="Grigoriev I.V."/>
            <person name="Crous P."/>
            <person name="Smith M.E."/>
        </authorList>
    </citation>
    <scope>NUCLEOTIDE SEQUENCE</scope>
    <source>
        <strain evidence="10">NBRC 32514</strain>
    </source>
</reference>
<dbReference type="Gene3D" id="3.30.740.10">
    <property type="entry name" value="Protein Inhibitor Of Neuronal Nitric Oxide Synthase"/>
    <property type="match status" value="1"/>
</dbReference>
<comment type="subcellular location">
    <subcellularLocation>
        <location evidence="1 9">Cytoplasm</location>
        <location evidence="1 9">Cytoskeleton</location>
    </subcellularLocation>
</comment>
<evidence type="ECO:0000256" key="1">
    <source>
        <dbReference type="ARBA" id="ARBA00004245"/>
    </source>
</evidence>
<evidence type="ECO:0000256" key="5">
    <source>
        <dbReference type="ARBA" id="ARBA00023017"/>
    </source>
</evidence>
<organism evidence="10 11">
    <name type="scientific">Coemansia erecta</name>
    <dbReference type="NCBI Taxonomy" id="147472"/>
    <lineage>
        <taxon>Eukaryota</taxon>
        <taxon>Fungi</taxon>
        <taxon>Fungi incertae sedis</taxon>
        <taxon>Zoopagomycota</taxon>
        <taxon>Kickxellomycotina</taxon>
        <taxon>Kickxellomycetes</taxon>
        <taxon>Kickxellales</taxon>
        <taxon>Kickxellaceae</taxon>
        <taxon>Coemansia</taxon>
    </lineage>
</organism>
<dbReference type="EMBL" id="JANBOJ010000002">
    <property type="protein sequence ID" value="KAJ1725662.1"/>
    <property type="molecule type" value="Genomic_DNA"/>
</dbReference>
<dbReference type="PROSITE" id="PS01239">
    <property type="entry name" value="DYNEIN_LIGHT_1"/>
    <property type="match status" value="1"/>
</dbReference>
<evidence type="ECO:0000256" key="7">
    <source>
        <dbReference type="ARBA" id="ARBA00023212"/>
    </source>
</evidence>
<dbReference type="InterPro" id="IPR019763">
    <property type="entry name" value="Dynein_light_1/2_CS"/>
</dbReference>
<evidence type="ECO:0000256" key="6">
    <source>
        <dbReference type="ARBA" id="ARBA00023175"/>
    </source>
</evidence>
<comment type="subunit">
    <text evidence="9">Cytoplasmic dynein consists of two catalytic heavy chains (HCs) and a number of non-catalytic subunits which present intermediate chains (ICs), light intermediate chains (LICs) and light chains (LCs).</text>
</comment>
<dbReference type="PANTHER" id="PTHR11886">
    <property type="entry name" value="DYNEIN LIGHT CHAIN"/>
    <property type="match status" value="1"/>
</dbReference>
<protein>
    <recommendedName>
        <fullName evidence="9">Dynein light chain</fullName>
    </recommendedName>
</protein>
<dbReference type="FunFam" id="3.30.740.10:FF:000001">
    <property type="entry name" value="Dynein light chain"/>
    <property type="match status" value="1"/>
</dbReference>
<keyword evidence="3 9" id="KW-0963">Cytoplasm</keyword>
<dbReference type="SUPFAM" id="SSF54648">
    <property type="entry name" value="DLC"/>
    <property type="match status" value="1"/>
</dbReference>
<evidence type="ECO:0000256" key="9">
    <source>
        <dbReference type="RuleBase" id="RU365010"/>
    </source>
</evidence>
<keyword evidence="9" id="KW-0813">Transport</keyword>
<dbReference type="InterPro" id="IPR001372">
    <property type="entry name" value="Dynein_light_chain_typ-1/2"/>
</dbReference>
<keyword evidence="11" id="KW-1185">Reference proteome</keyword>
<evidence type="ECO:0000256" key="3">
    <source>
        <dbReference type="ARBA" id="ARBA00022490"/>
    </source>
</evidence>
<comment type="caution">
    <text evidence="10">The sequence shown here is derived from an EMBL/GenBank/DDBJ whole genome shotgun (WGS) entry which is preliminary data.</text>
</comment>
<keyword evidence="6 9" id="KW-0505">Motor protein</keyword>
<dbReference type="GO" id="GO:0045505">
    <property type="term" value="F:dynein intermediate chain binding"/>
    <property type="evidence" value="ECO:0007669"/>
    <property type="project" value="TreeGrafter"/>
</dbReference>
<evidence type="ECO:0000256" key="4">
    <source>
        <dbReference type="ARBA" id="ARBA00022701"/>
    </source>
</evidence>
<keyword evidence="5 9" id="KW-0243">Dynein</keyword>
<sequence>MEDTKIVIKSVDMNESMQSDVSEIAKQAFISSEVEKDIAATIKRECDKKFGPTWHVVVGRNFGSYVTHETGHFIYFYINHTAVLLFKSEH</sequence>
<name>A0A9W7Y6Y0_9FUNG</name>
<comment type="function">
    <text evidence="9">Acts as one of several non-catalytic accessory components of the cytoplasmic dynein complex that are thought to be involved in linking dynein to cargos and to adapter proteins that regulate dynein function. Cytoplasmic dynein acts as a motor for the intracellular retrograde motility of vesicles and organelles along microtubules. May play a role in changing or maintaining the spatial distribution of cytoskeletal structures.</text>
</comment>
<accession>A0A9W7Y6Y0</accession>
<dbReference type="GO" id="GO:0007017">
    <property type="term" value="P:microtubule-based process"/>
    <property type="evidence" value="ECO:0007669"/>
    <property type="project" value="InterPro"/>
</dbReference>
<dbReference type="Pfam" id="PF01221">
    <property type="entry name" value="Dynein_light"/>
    <property type="match status" value="1"/>
</dbReference>
<keyword evidence="7 9" id="KW-0206">Cytoskeleton</keyword>
<evidence type="ECO:0000256" key="2">
    <source>
        <dbReference type="ARBA" id="ARBA00010156"/>
    </source>
</evidence>
<keyword evidence="4 9" id="KW-0493">Microtubule</keyword>
<dbReference type="GO" id="GO:0005874">
    <property type="term" value="C:microtubule"/>
    <property type="evidence" value="ECO:0007669"/>
    <property type="project" value="UniProtKB-KW"/>
</dbReference>
<gene>
    <name evidence="10" type="primary">DYNLL1</name>
    <name evidence="10" type="ORF">LPJ53_000141</name>
</gene>
<dbReference type="AlphaFoldDB" id="A0A9W7Y6Y0"/>
<dbReference type="Proteomes" id="UP001149813">
    <property type="component" value="Unassembled WGS sequence"/>
</dbReference>
<dbReference type="PANTHER" id="PTHR11886:SF35">
    <property type="entry name" value="DYNEIN LIGHT CHAIN"/>
    <property type="match status" value="1"/>
</dbReference>
<evidence type="ECO:0000313" key="10">
    <source>
        <dbReference type="EMBL" id="KAJ1725662.1"/>
    </source>
</evidence>
<dbReference type="CDD" id="cd21452">
    <property type="entry name" value="DLC-like_DYNLL1_DYNLL2"/>
    <property type="match status" value="1"/>
</dbReference>
<evidence type="ECO:0000313" key="11">
    <source>
        <dbReference type="Proteomes" id="UP001149813"/>
    </source>
</evidence>
<comment type="similarity">
    <text evidence="2 9">Belongs to the dynein light chain family.</text>
</comment>
<comment type="function">
    <text evidence="8">Acts as one of several non-catalytic accessory components of the cytoplasmic dynein complex that are thought to be involved in linking dynein to cargos and to adapter proteins that regulate dynein function. Cytoplasmic dynein 1 acts as a motor for the intracellular retrograde motility of vesicles and organelles along microtubules. May play a role in changing or maintaining the spatial distribution of cytoskeletal structures. Also a component of the nuclear pore complex.</text>
</comment>
<proteinExistence type="inferred from homology"/>
<dbReference type="SMART" id="SM01375">
    <property type="entry name" value="Dynein_light"/>
    <property type="match status" value="1"/>
</dbReference>
<dbReference type="GO" id="GO:0005868">
    <property type="term" value="C:cytoplasmic dynein complex"/>
    <property type="evidence" value="ECO:0007669"/>
    <property type="project" value="TreeGrafter"/>
</dbReference>